<comment type="caution">
    <text evidence="1">The sequence shown here is derived from an EMBL/GenBank/DDBJ whole genome shotgun (WGS) entry which is preliminary data.</text>
</comment>
<protein>
    <submittedName>
        <fullName evidence="1">Phage protein</fullName>
    </submittedName>
</protein>
<evidence type="ECO:0000313" key="1">
    <source>
        <dbReference type="EMBL" id="OZG54118.1"/>
    </source>
</evidence>
<dbReference type="Pfam" id="PF09355">
    <property type="entry name" value="Phage_Gp19"/>
    <property type="match status" value="1"/>
</dbReference>
<gene>
    <name evidence="1" type="ORF">ALMA_0579</name>
</gene>
<sequence length="121" mass="13235">MVESFATVDQLQARWRPLTASESKRAQVLLEDASDKIRTDYPSAVHSATSTTLERIVCQMVKRAMLAVEERMGVRQMSQTTGSFADSWTFTNPDGDLYITSSERASLTASDGLISVISLGG</sequence>
<reference evidence="1 2" key="1">
    <citation type="journal article" date="2017" name="BMC Genomics">
        <title>Comparative genomic and phylogenomic analyses of the Bifidobacteriaceae family.</title>
        <authorList>
            <person name="Lugli G.A."/>
            <person name="Milani C."/>
            <person name="Turroni F."/>
            <person name="Duranti S."/>
            <person name="Mancabelli L."/>
            <person name="Mangifesta M."/>
            <person name="Ferrario C."/>
            <person name="Modesto M."/>
            <person name="Mattarelli P."/>
            <person name="Jiri K."/>
            <person name="van Sinderen D."/>
            <person name="Ventura M."/>
        </authorList>
    </citation>
    <scope>NUCLEOTIDE SEQUENCE [LARGE SCALE GENOMIC DNA]</scope>
    <source>
        <strain evidence="1 2">DSM 24762</strain>
    </source>
</reference>
<proteinExistence type="predicted"/>
<dbReference type="Proteomes" id="UP000243657">
    <property type="component" value="Unassembled WGS sequence"/>
</dbReference>
<evidence type="ECO:0000313" key="2">
    <source>
        <dbReference type="Proteomes" id="UP000243657"/>
    </source>
</evidence>
<organism evidence="1 2">
    <name type="scientific">Alloscardovia macacae</name>
    <dbReference type="NCBI Taxonomy" id="1160091"/>
    <lineage>
        <taxon>Bacteria</taxon>
        <taxon>Bacillati</taxon>
        <taxon>Actinomycetota</taxon>
        <taxon>Actinomycetes</taxon>
        <taxon>Bifidobacteriales</taxon>
        <taxon>Bifidobacteriaceae</taxon>
        <taxon>Alloscardovia</taxon>
    </lineage>
</organism>
<dbReference type="RefSeq" id="WP_094726319.1">
    <property type="nucleotide sequence ID" value="NZ_JBHLWS010000013.1"/>
</dbReference>
<dbReference type="AlphaFoldDB" id="A0A261F4U8"/>
<dbReference type="EMBL" id="MWWT01000005">
    <property type="protein sequence ID" value="OZG54118.1"/>
    <property type="molecule type" value="Genomic_DNA"/>
</dbReference>
<dbReference type="InterPro" id="IPR018963">
    <property type="entry name" value="Mycophage_D29_Gp19"/>
</dbReference>
<name>A0A261F4U8_9BIFI</name>
<keyword evidence="2" id="KW-1185">Reference proteome</keyword>
<accession>A0A261F4U8</accession>